<accession>A0A7E4ZZJ5</accession>
<dbReference type="AlphaFoldDB" id="A0A7E4ZZJ5"/>
<proteinExistence type="predicted"/>
<reference evidence="2" key="2">
    <citation type="submission" date="2020-10" db="UniProtKB">
        <authorList>
            <consortium name="WormBaseParasite"/>
        </authorList>
    </citation>
    <scope>IDENTIFICATION</scope>
</reference>
<organism evidence="1 2">
    <name type="scientific">Panagrellus redivivus</name>
    <name type="common">Microworm</name>
    <dbReference type="NCBI Taxonomy" id="6233"/>
    <lineage>
        <taxon>Eukaryota</taxon>
        <taxon>Metazoa</taxon>
        <taxon>Ecdysozoa</taxon>
        <taxon>Nematoda</taxon>
        <taxon>Chromadorea</taxon>
        <taxon>Rhabditida</taxon>
        <taxon>Tylenchina</taxon>
        <taxon>Panagrolaimomorpha</taxon>
        <taxon>Panagrolaimoidea</taxon>
        <taxon>Panagrolaimidae</taxon>
        <taxon>Panagrellus</taxon>
    </lineage>
</organism>
<dbReference type="Proteomes" id="UP000492821">
    <property type="component" value="Unassembled WGS sequence"/>
</dbReference>
<protein>
    <submittedName>
        <fullName evidence="2">Uncharacterized protein</fullName>
    </submittedName>
</protein>
<name>A0A7E4ZZJ5_PANRE</name>
<evidence type="ECO:0000313" key="1">
    <source>
        <dbReference type="Proteomes" id="UP000492821"/>
    </source>
</evidence>
<dbReference type="WBParaSite" id="Pan_g5468.t1">
    <property type="protein sequence ID" value="Pan_g5468.t1"/>
    <property type="gene ID" value="Pan_g5468"/>
</dbReference>
<keyword evidence="1" id="KW-1185">Reference proteome</keyword>
<reference evidence="1" key="1">
    <citation type="journal article" date="2013" name="Genetics">
        <title>The draft genome and transcriptome of Panagrellus redivivus are shaped by the harsh demands of a free-living lifestyle.</title>
        <authorList>
            <person name="Srinivasan J."/>
            <person name="Dillman A.R."/>
            <person name="Macchietto M.G."/>
            <person name="Heikkinen L."/>
            <person name="Lakso M."/>
            <person name="Fracchia K.M."/>
            <person name="Antoshechkin I."/>
            <person name="Mortazavi A."/>
            <person name="Wong G."/>
            <person name="Sternberg P.W."/>
        </authorList>
    </citation>
    <scope>NUCLEOTIDE SEQUENCE [LARGE SCALE GENOMIC DNA]</scope>
    <source>
        <strain evidence="1">MT8872</strain>
    </source>
</reference>
<sequence>MPCFCGEPPNFNFHPQPPKLIKPVINLDHLGPPPPRPPQRRRMLDRYRLVKFALNVQIQIRAMNYEANRPASLNAFFAFRPAPRF</sequence>
<evidence type="ECO:0000313" key="2">
    <source>
        <dbReference type="WBParaSite" id="Pan_g5468.t1"/>
    </source>
</evidence>